<feature type="compositionally biased region" description="Low complexity" evidence="1">
    <location>
        <begin position="80"/>
        <end position="96"/>
    </location>
</feature>
<reference evidence="3 4" key="1">
    <citation type="submission" date="2019-05" db="EMBL/GenBank/DDBJ databases">
        <title>Erythrobacter marisflavi sp. nov., isolated from isolated from water of an estuary environment.</title>
        <authorList>
            <person name="Yoon J.-H."/>
        </authorList>
    </citation>
    <scope>NUCLEOTIDE SEQUENCE [LARGE SCALE GENOMIC DNA]</scope>
    <source>
        <strain evidence="3 4">KEM-5</strain>
    </source>
</reference>
<name>A0A5S3P603_9SPHN</name>
<feature type="compositionally biased region" description="Low complexity" evidence="1">
    <location>
        <begin position="43"/>
        <end position="70"/>
    </location>
</feature>
<evidence type="ECO:0000313" key="3">
    <source>
        <dbReference type="EMBL" id="TMM48366.1"/>
    </source>
</evidence>
<organism evidence="3 4">
    <name type="scientific">Qipengyuania marisflavi</name>
    <dbReference type="NCBI Taxonomy" id="2486356"/>
    <lineage>
        <taxon>Bacteria</taxon>
        <taxon>Pseudomonadati</taxon>
        <taxon>Pseudomonadota</taxon>
        <taxon>Alphaproteobacteria</taxon>
        <taxon>Sphingomonadales</taxon>
        <taxon>Erythrobacteraceae</taxon>
        <taxon>Qipengyuania</taxon>
    </lineage>
</organism>
<evidence type="ECO:0000256" key="2">
    <source>
        <dbReference type="SAM" id="SignalP"/>
    </source>
</evidence>
<gene>
    <name evidence="3" type="ORF">FEV51_08800</name>
</gene>
<sequence length="103" mass="10107">MKFRFAALTAATLALAACGSTDDASTEAEADTVEITADEALADVTETPVADADATAAAATAGEGDTAPAAPSVSEQQRIESAGDNAAATAEAAMEALAEDETN</sequence>
<keyword evidence="2" id="KW-0732">Signal</keyword>
<protein>
    <submittedName>
        <fullName evidence="3">Uncharacterized protein</fullName>
    </submittedName>
</protein>
<feature type="signal peptide" evidence="2">
    <location>
        <begin position="1"/>
        <end position="16"/>
    </location>
</feature>
<keyword evidence="4" id="KW-1185">Reference proteome</keyword>
<dbReference type="EMBL" id="VCAO01000003">
    <property type="protein sequence ID" value="TMM48366.1"/>
    <property type="molecule type" value="Genomic_DNA"/>
</dbReference>
<proteinExistence type="predicted"/>
<feature type="chain" id="PRO_5024314642" evidence="2">
    <location>
        <begin position="17"/>
        <end position="103"/>
    </location>
</feature>
<accession>A0A5S3P603</accession>
<dbReference type="RefSeq" id="WP_138617976.1">
    <property type="nucleotide sequence ID" value="NZ_VCAO01000003.1"/>
</dbReference>
<dbReference type="PROSITE" id="PS51257">
    <property type="entry name" value="PROKAR_LIPOPROTEIN"/>
    <property type="match status" value="1"/>
</dbReference>
<comment type="caution">
    <text evidence="3">The sequence shown here is derived from an EMBL/GenBank/DDBJ whole genome shotgun (WGS) entry which is preliminary data.</text>
</comment>
<feature type="region of interest" description="Disordered" evidence="1">
    <location>
        <begin position="43"/>
        <end position="103"/>
    </location>
</feature>
<evidence type="ECO:0000313" key="4">
    <source>
        <dbReference type="Proteomes" id="UP000309668"/>
    </source>
</evidence>
<dbReference type="Proteomes" id="UP000309668">
    <property type="component" value="Unassembled WGS sequence"/>
</dbReference>
<evidence type="ECO:0000256" key="1">
    <source>
        <dbReference type="SAM" id="MobiDB-lite"/>
    </source>
</evidence>
<dbReference type="AlphaFoldDB" id="A0A5S3P603"/>